<keyword evidence="11" id="KW-1185">Reference proteome</keyword>
<comment type="caution">
    <text evidence="10">The sequence shown here is derived from an EMBL/GenBank/DDBJ whole genome shotgun (WGS) entry which is preliminary data.</text>
</comment>
<evidence type="ECO:0000256" key="7">
    <source>
        <dbReference type="ARBA" id="ARBA00023136"/>
    </source>
</evidence>
<keyword evidence="7" id="KW-0472">Membrane</keyword>
<dbReference type="CDD" id="cd03257">
    <property type="entry name" value="ABC_NikE_OppD_transporters"/>
    <property type="match status" value="2"/>
</dbReference>
<dbReference type="PANTHER" id="PTHR43297:SF2">
    <property type="entry name" value="DIPEPTIDE TRANSPORT ATP-BINDING PROTEIN DPPD"/>
    <property type="match status" value="1"/>
</dbReference>
<comment type="subcellular location">
    <subcellularLocation>
        <location evidence="1">Cell membrane</location>
        <topology evidence="1">Peripheral membrane protein</topology>
    </subcellularLocation>
</comment>
<dbReference type="Gene3D" id="3.40.50.300">
    <property type="entry name" value="P-loop containing nucleotide triphosphate hydrolases"/>
    <property type="match status" value="2"/>
</dbReference>
<keyword evidence="6 10" id="KW-0067">ATP-binding</keyword>
<dbReference type="RefSeq" id="WP_345184214.1">
    <property type="nucleotide sequence ID" value="NZ_BAABGP010000004.1"/>
</dbReference>
<feature type="domain" description="ABC transporter" evidence="9">
    <location>
        <begin position="11"/>
        <end position="261"/>
    </location>
</feature>
<evidence type="ECO:0000313" key="11">
    <source>
        <dbReference type="Proteomes" id="UP001500731"/>
    </source>
</evidence>
<evidence type="ECO:0000256" key="8">
    <source>
        <dbReference type="SAM" id="MobiDB-lite"/>
    </source>
</evidence>
<evidence type="ECO:0000256" key="6">
    <source>
        <dbReference type="ARBA" id="ARBA00022840"/>
    </source>
</evidence>
<dbReference type="InterPro" id="IPR027417">
    <property type="entry name" value="P-loop_NTPase"/>
</dbReference>
<feature type="region of interest" description="Disordered" evidence="8">
    <location>
        <begin position="693"/>
        <end position="713"/>
    </location>
</feature>
<dbReference type="InterPro" id="IPR003439">
    <property type="entry name" value="ABC_transporter-like_ATP-bd"/>
</dbReference>
<name>A0ABP8P187_9MICO</name>
<dbReference type="InterPro" id="IPR003593">
    <property type="entry name" value="AAA+_ATPase"/>
</dbReference>
<dbReference type="NCBIfam" id="NF007739">
    <property type="entry name" value="PRK10419.1"/>
    <property type="match status" value="2"/>
</dbReference>
<dbReference type="Pfam" id="PF08352">
    <property type="entry name" value="oligo_HPY"/>
    <property type="match status" value="2"/>
</dbReference>
<dbReference type="InterPro" id="IPR013563">
    <property type="entry name" value="Oligopep_ABC_C"/>
</dbReference>
<gene>
    <name evidence="10" type="ORF">GCM10023171_06050</name>
</gene>
<keyword evidence="3" id="KW-0813">Transport</keyword>
<comment type="similarity">
    <text evidence="2">Belongs to the ABC transporter superfamily.</text>
</comment>
<keyword evidence="4" id="KW-1003">Cell membrane</keyword>
<evidence type="ECO:0000256" key="2">
    <source>
        <dbReference type="ARBA" id="ARBA00005417"/>
    </source>
</evidence>
<protein>
    <submittedName>
        <fullName evidence="10">ABC transporter ATP-binding protein</fullName>
    </submittedName>
</protein>
<dbReference type="InterPro" id="IPR050388">
    <property type="entry name" value="ABC_Ni/Peptide_Import"/>
</dbReference>
<evidence type="ECO:0000256" key="3">
    <source>
        <dbReference type="ARBA" id="ARBA00022448"/>
    </source>
</evidence>
<dbReference type="SUPFAM" id="SSF52540">
    <property type="entry name" value="P-loop containing nucleoside triphosphate hydrolases"/>
    <property type="match status" value="2"/>
</dbReference>
<evidence type="ECO:0000256" key="5">
    <source>
        <dbReference type="ARBA" id="ARBA00022741"/>
    </source>
</evidence>
<dbReference type="InterPro" id="IPR017871">
    <property type="entry name" value="ABC_transporter-like_CS"/>
</dbReference>
<dbReference type="NCBIfam" id="TIGR01727">
    <property type="entry name" value="oligo_HPY"/>
    <property type="match status" value="2"/>
</dbReference>
<evidence type="ECO:0000313" key="10">
    <source>
        <dbReference type="EMBL" id="GAA4479958.1"/>
    </source>
</evidence>
<accession>A0ABP8P187</accession>
<dbReference type="PANTHER" id="PTHR43297">
    <property type="entry name" value="OLIGOPEPTIDE TRANSPORT ATP-BINDING PROTEIN APPD"/>
    <property type="match status" value="1"/>
</dbReference>
<evidence type="ECO:0000256" key="4">
    <source>
        <dbReference type="ARBA" id="ARBA00022475"/>
    </source>
</evidence>
<proteinExistence type="inferred from homology"/>
<evidence type="ECO:0000259" key="9">
    <source>
        <dbReference type="PROSITE" id="PS50893"/>
    </source>
</evidence>
<dbReference type="SMART" id="SM00382">
    <property type="entry name" value="AAA"/>
    <property type="match status" value="2"/>
</dbReference>
<feature type="domain" description="ABC transporter" evidence="9">
    <location>
        <begin position="354"/>
        <end position="604"/>
    </location>
</feature>
<dbReference type="PROSITE" id="PS00211">
    <property type="entry name" value="ABC_TRANSPORTER_1"/>
    <property type="match status" value="2"/>
</dbReference>
<dbReference type="EMBL" id="BAABGP010000004">
    <property type="protein sequence ID" value="GAA4479958.1"/>
    <property type="molecule type" value="Genomic_DNA"/>
</dbReference>
<dbReference type="GO" id="GO:0005524">
    <property type="term" value="F:ATP binding"/>
    <property type="evidence" value="ECO:0007669"/>
    <property type="project" value="UniProtKB-KW"/>
</dbReference>
<evidence type="ECO:0000256" key="1">
    <source>
        <dbReference type="ARBA" id="ARBA00004202"/>
    </source>
</evidence>
<dbReference type="Pfam" id="PF00005">
    <property type="entry name" value="ABC_tran"/>
    <property type="match status" value="2"/>
</dbReference>
<reference evidence="11" key="1">
    <citation type="journal article" date="2019" name="Int. J. Syst. Evol. Microbiol.">
        <title>The Global Catalogue of Microorganisms (GCM) 10K type strain sequencing project: providing services to taxonomists for standard genome sequencing and annotation.</title>
        <authorList>
            <consortium name="The Broad Institute Genomics Platform"/>
            <consortium name="The Broad Institute Genome Sequencing Center for Infectious Disease"/>
            <person name="Wu L."/>
            <person name="Ma J."/>
        </authorList>
    </citation>
    <scope>NUCLEOTIDE SEQUENCE [LARGE SCALE GENOMIC DNA]</scope>
    <source>
        <strain evidence="11">JCM 17839</strain>
    </source>
</reference>
<dbReference type="NCBIfam" id="NF008453">
    <property type="entry name" value="PRK11308.1"/>
    <property type="match status" value="2"/>
</dbReference>
<organism evidence="10 11">
    <name type="scientific">Microbacterium panaciterrae</name>
    <dbReference type="NCBI Taxonomy" id="985759"/>
    <lineage>
        <taxon>Bacteria</taxon>
        <taxon>Bacillati</taxon>
        <taxon>Actinomycetota</taxon>
        <taxon>Actinomycetes</taxon>
        <taxon>Micrococcales</taxon>
        <taxon>Microbacteriaceae</taxon>
        <taxon>Microbacterium</taxon>
    </lineage>
</organism>
<dbReference type="PROSITE" id="PS50893">
    <property type="entry name" value="ABC_TRANSPORTER_2"/>
    <property type="match status" value="2"/>
</dbReference>
<keyword evidence="5" id="KW-0547">Nucleotide-binding</keyword>
<dbReference type="Proteomes" id="UP001500731">
    <property type="component" value="Unassembled WGS sequence"/>
</dbReference>
<sequence>MNTIQTAEPVLRVRDLITTFHTEEGAVNAVRGVSFDVAPGEVLALVGESGSGKSVTAMSILNMVRRPGRVEGGSVEFDGRDLLSLSESEQRSIRGSGIGMIFQDPVGSLNPLMRVRDQLVEAIQAHEPVDRKEAERRSVQLLADVGIPDPEARMADYPLAFSGGMSQRVMIAMALANKPKLIIADEPTTALDVTIQAQILELLATLGRDHGTAVLLITHNLGVVARACDRIAVMYAGKIVETGPVGEVFATPGHPYTRDLLGATPSLDRPRALPLVAIDGRPPSLRTPPRGCAYAARDPRAFDRCFVEDPALVADQEGRQRACWLPLEAGTVAPRESTEADASPAEQERTEPILEVRDVKRSYPAGKKTLLGRRRRVLRAVDGVSFSIHDGETVGLIGESGCGKSTLGRLILGIESPSSGDILFRGRSIVGRSPGERRTYNQDVQLVFQNPMSSLNPRMTIGQSIGEALRAAPLKDAARRSRVHELLELVGMEASAEDRFPHEFSGGQRQRVVIARALAVNPQLVVLDEAVAALDVSLQAQVINLLRDLQRRIGLSYLFIGHDLATVRHISDRIIVMYLGEIVEMGDAEQITAAPLHPYTASLISAVPEPDPARERTAERIVLTGEVPTPIDPPAGCRFHTRCPIGPMHRDDRGICGTHRPALQDLGDGRKAACHFPGELSAVGAEAAPAALPASGLGPVRRTGGAGPADTAV</sequence>